<evidence type="ECO:0000259" key="2">
    <source>
        <dbReference type="SMART" id="SM00226"/>
    </source>
</evidence>
<proteinExistence type="predicted"/>
<organism evidence="3 4">
    <name type="scientific">Nesterenkonia flava</name>
    <dbReference type="NCBI Taxonomy" id="469799"/>
    <lineage>
        <taxon>Bacteria</taxon>
        <taxon>Bacillati</taxon>
        <taxon>Actinomycetota</taxon>
        <taxon>Actinomycetes</taxon>
        <taxon>Micrococcales</taxon>
        <taxon>Micrococcaceae</taxon>
        <taxon>Nesterenkonia</taxon>
    </lineage>
</organism>
<dbReference type="EMBL" id="JAVKGT010000020">
    <property type="protein sequence ID" value="MDR5712208.1"/>
    <property type="molecule type" value="Genomic_DNA"/>
</dbReference>
<dbReference type="Pfam" id="PF01451">
    <property type="entry name" value="LMWPc"/>
    <property type="match status" value="1"/>
</dbReference>
<reference evidence="4" key="1">
    <citation type="submission" date="2023-07" db="EMBL/GenBank/DDBJ databases">
        <title>Description of three actinobacteria isolated from air of manufacturing shop in a pharmaceutical factory.</title>
        <authorList>
            <person name="Zhang D.-F."/>
        </authorList>
    </citation>
    <scope>NUCLEOTIDE SEQUENCE [LARGE SCALE GENOMIC DNA]</scope>
    <source>
        <strain evidence="4">CCTCC AB 207010</strain>
    </source>
</reference>
<name>A0ABU1FUB3_9MICC</name>
<comment type="caution">
    <text evidence="3">The sequence shown here is derived from an EMBL/GenBank/DDBJ whole genome shotgun (WGS) entry which is preliminary data.</text>
</comment>
<protein>
    <submittedName>
        <fullName evidence="3">Low molecular weight phosphatase family protein</fullName>
    </submittedName>
</protein>
<dbReference type="Proteomes" id="UP001260872">
    <property type="component" value="Unassembled WGS sequence"/>
</dbReference>
<keyword evidence="4" id="KW-1185">Reference proteome</keyword>
<dbReference type="InterPro" id="IPR023485">
    <property type="entry name" value="Ptyr_pPase"/>
</dbReference>
<gene>
    <name evidence="3" type="ORF">RH857_08700</name>
</gene>
<evidence type="ECO:0000313" key="3">
    <source>
        <dbReference type="EMBL" id="MDR5712208.1"/>
    </source>
</evidence>
<dbReference type="InterPro" id="IPR036196">
    <property type="entry name" value="Ptyr_pPase_sf"/>
</dbReference>
<keyword evidence="1" id="KW-0059">Arsenical resistance</keyword>
<evidence type="ECO:0000313" key="4">
    <source>
        <dbReference type="Proteomes" id="UP001260872"/>
    </source>
</evidence>
<feature type="domain" description="Phosphotyrosine protein phosphatase I" evidence="2">
    <location>
        <begin position="13"/>
        <end position="146"/>
    </location>
</feature>
<evidence type="ECO:0000256" key="1">
    <source>
        <dbReference type="ARBA" id="ARBA00022849"/>
    </source>
</evidence>
<dbReference type="Gene3D" id="3.40.50.2300">
    <property type="match status" value="1"/>
</dbReference>
<sequence length="149" mass="15830">MTAQTSSPAGARPAVLFVCVKNGGKSQMAAGLMRKVLADAGTPDAVMVASAGTRPGSSVNALSVEVLADVGVDISAQVPQQLTERAMHEAGYVVVLGSEAQVEPPEGVTLERWETDEPSLRGIEGRQRMELIREDIYARVQKLADRLRS</sequence>
<accession>A0ABU1FUB3</accession>
<dbReference type="PANTHER" id="PTHR43428:SF1">
    <property type="entry name" value="ARSENATE REDUCTASE"/>
    <property type="match status" value="1"/>
</dbReference>
<dbReference type="SUPFAM" id="SSF52788">
    <property type="entry name" value="Phosphotyrosine protein phosphatases I"/>
    <property type="match status" value="1"/>
</dbReference>
<dbReference type="SMART" id="SM00226">
    <property type="entry name" value="LMWPc"/>
    <property type="match status" value="1"/>
</dbReference>
<dbReference type="PANTHER" id="PTHR43428">
    <property type="entry name" value="ARSENATE REDUCTASE"/>
    <property type="match status" value="1"/>
</dbReference>
<dbReference type="RefSeq" id="WP_310537588.1">
    <property type="nucleotide sequence ID" value="NZ_BAAAOC010000006.1"/>
</dbReference>